<dbReference type="Pfam" id="PF12698">
    <property type="entry name" value="ABC2_membrane_3"/>
    <property type="match status" value="1"/>
</dbReference>
<evidence type="ECO:0000256" key="7">
    <source>
        <dbReference type="ARBA" id="ARBA00023136"/>
    </source>
</evidence>
<feature type="transmembrane region" description="Helical" evidence="8">
    <location>
        <begin position="566"/>
        <end position="585"/>
    </location>
</feature>
<dbReference type="PANTHER" id="PTHR30294:SF38">
    <property type="entry name" value="TRANSPORT PERMEASE PROTEIN"/>
    <property type="match status" value="1"/>
</dbReference>
<evidence type="ECO:0000259" key="9">
    <source>
        <dbReference type="PROSITE" id="PS51012"/>
    </source>
</evidence>
<accession>A0A9Q0M9W2</accession>
<feature type="transmembrane region" description="Helical" evidence="8">
    <location>
        <begin position="540"/>
        <end position="560"/>
    </location>
</feature>
<dbReference type="AlphaFoldDB" id="A0A9Q0M9W2"/>
<keyword evidence="6 8" id="KW-1133">Transmembrane helix</keyword>
<evidence type="ECO:0000256" key="3">
    <source>
        <dbReference type="ARBA" id="ARBA00022448"/>
    </source>
</evidence>
<proteinExistence type="inferred from homology"/>
<name>A0A9Q0M9W2_BLOTA</name>
<feature type="transmembrane region" description="Helical" evidence="8">
    <location>
        <begin position="390"/>
        <end position="407"/>
    </location>
</feature>
<protein>
    <recommendedName>
        <fullName evidence="9">ABC transmembrane type-2 domain-containing protein</fullName>
    </recommendedName>
</protein>
<dbReference type="Gene3D" id="3.40.1710.10">
    <property type="entry name" value="abc type-2 transporter like domain"/>
    <property type="match status" value="1"/>
</dbReference>
<dbReference type="Proteomes" id="UP001142055">
    <property type="component" value="Chromosome 1"/>
</dbReference>
<evidence type="ECO:0000256" key="1">
    <source>
        <dbReference type="ARBA" id="ARBA00004651"/>
    </source>
</evidence>
<dbReference type="PANTHER" id="PTHR30294">
    <property type="entry name" value="MEMBRANE COMPONENT OF ABC TRANSPORTER YHHJ-RELATED"/>
    <property type="match status" value="1"/>
</dbReference>
<feature type="transmembrane region" description="Helical" evidence="8">
    <location>
        <begin position="327"/>
        <end position="353"/>
    </location>
</feature>
<dbReference type="InterPro" id="IPR013525">
    <property type="entry name" value="ABC2_TM"/>
</dbReference>
<evidence type="ECO:0000313" key="11">
    <source>
        <dbReference type="Proteomes" id="UP001142055"/>
    </source>
</evidence>
<feature type="transmembrane region" description="Helical" evidence="8">
    <location>
        <begin position="365"/>
        <end position="384"/>
    </location>
</feature>
<organism evidence="10 11">
    <name type="scientific">Blomia tropicalis</name>
    <name type="common">Mite</name>
    <dbReference type="NCBI Taxonomy" id="40697"/>
    <lineage>
        <taxon>Eukaryota</taxon>
        <taxon>Metazoa</taxon>
        <taxon>Ecdysozoa</taxon>
        <taxon>Arthropoda</taxon>
        <taxon>Chelicerata</taxon>
        <taxon>Arachnida</taxon>
        <taxon>Acari</taxon>
        <taxon>Acariformes</taxon>
        <taxon>Sarcoptiformes</taxon>
        <taxon>Astigmata</taxon>
        <taxon>Glycyphagoidea</taxon>
        <taxon>Echimyopodidae</taxon>
        <taxon>Blomia</taxon>
    </lineage>
</organism>
<feature type="domain" description="ABC transmembrane type-2" evidence="9">
    <location>
        <begin position="218"/>
        <end position="455"/>
    </location>
</feature>
<evidence type="ECO:0000256" key="2">
    <source>
        <dbReference type="ARBA" id="ARBA00007783"/>
    </source>
</evidence>
<dbReference type="GO" id="GO:0005886">
    <property type="term" value="C:plasma membrane"/>
    <property type="evidence" value="ECO:0007669"/>
    <property type="project" value="UniProtKB-SubCell"/>
</dbReference>
<comment type="similarity">
    <text evidence="2">Belongs to the ABC-2 integral membrane protein family.</text>
</comment>
<evidence type="ECO:0000256" key="5">
    <source>
        <dbReference type="ARBA" id="ARBA00022692"/>
    </source>
</evidence>
<dbReference type="InterPro" id="IPR051449">
    <property type="entry name" value="ABC-2_transporter_component"/>
</dbReference>
<evidence type="ECO:0000256" key="4">
    <source>
        <dbReference type="ARBA" id="ARBA00022475"/>
    </source>
</evidence>
<reference evidence="10" key="1">
    <citation type="submission" date="2022-12" db="EMBL/GenBank/DDBJ databases">
        <title>Genome assemblies of Blomia tropicalis.</title>
        <authorList>
            <person name="Cui Y."/>
        </authorList>
    </citation>
    <scope>NUCLEOTIDE SEQUENCE</scope>
    <source>
        <tissue evidence="10">Adult mites</tissue>
    </source>
</reference>
<dbReference type="GO" id="GO:0140359">
    <property type="term" value="F:ABC-type transporter activity"/>
    <property type="evidence" value="ECO:0007669"/>
    <property type="project" value="InterPro"/>
</dbReference>
<feature type="transmembrane region" description="Helical" evidence="8">
    <location>
        <begin position="427"/>
        <end position="452"/>
    </location>
</feature>
<comment type="subcellular location">
    <subcellularLocation>
        <location evidence="1">Cell membrane</location>
        <topology evidence="1">Multi-pass membrane protein</topology>
    </subcellularLocation>
</comment>
<evidence type="ECO:0000313" key="10">
    <source>
        <dbReference type="EMBL" id="KAJ6221925.1"/>
    </source>
</evidence>
<keyword evidence="3" id="KW-0813">Transport</keyword>
<gene>
    <name evidence="10" type="ORF">RDWZM_000470</name>
</gene>
<comment type="caution">
    <text evidence="10">The sequence shown here is derived from an EMBL/GenBank/DDBJ whole genome shotgun (WGS) entry which is preliminary data.</text>
</comment>
<dbReference type="PROSITE" id="PS51012">
    <property type="entry name" value="ABC_TM2"/>
    <property type="match status" value="1"/>
</dbReference>
<dbReference type="EMBL" id="JAPWDV010000001">
    <property type="protein sequence ID" value="KAJ6221925.1"/>
    <property type="molecule type" value="Genomic_DNA"/>
</dbReference>
<evidence type="ECO:0000256" key="6">
    <source>
        <dbReference type="ARBA" id="ARBA00022989"/>
    </source>
</evidence>
<keyword evidence="7 8" id="KW-0472">Membrane</keyword>
<feature type="transmembrane region" description="Helical" evidence="8">
    <location>
        <begin position="288"/>
        <end position="321"/>
    </location>
</feature>
<keyword evidence="11" id="KW-1185">Reference proteome</keyword>
<sequence length="602" mass="69010">MESLENVFLHLCNVEENGMNQVIINHQAKIEMSEFDKSNEKLEYDSLKQNSIVSYEPINVEHVSVFQQTGTLLKKHLRRLIRSPGYLMFQFLLPMAEAILFALCIGLNVHSIPVAIYDGDQTNLSKAIIQTLNRDIVVPHVFDTRDEAYQSVRNGIDSTMVIIMENFSLCFAKKVLSTDSLTESELYNSTIHLMPDMSNRLMIDFAYQEIIRSFLVASSQFATALNLSPDITEMPVKYDEPIYGHLNPPYTEFMTPGVMLGISFFAAISLTTMNLVVERREKLIERTVVAGVSHIVIIVSFLAINTFILVVQVVLLLITLFVIFKIFYFGSMLWIAILTFLQSFCGLMFGLMVSSIADNESTATMLSLGIFFPIMILSGAFWPLEAMNDLIRYFSYTLPVTIPARSLRFIMFRGWNPTDWEVTQGFIVTFVWIFAAFYAPSFCFLIYFAALYQKQVEPFFPYVSDTGTLPPQASFFSQFLDLGILLAFIVSFIRYKQIKYYTKYDLRLQKWENRSCINEKNDKQVVQTTSTIRILNCWNFHALLVSMIASLTMMGVANFRSSELNLIHSIAAFSSFTSVYVYAWLKSVTDYHNLKSRQNQHH</sequence>
<dbReference type="InterPro" id="IPR047817">
    <property type="entry name" value="ABC2_TM_bact-type"/>
</dbReference>
<keyword evidence="4" id="KW-1003">Cell membrane</keyword>
<feature type="transmembrane region" description="Helical" evidence="8">
    <location>
        <begin position="253"/>
        <end position="276"/>
    </location>
</feature>
<keyword evidence="5 8" id="KW-0812">Transmembrane</keyword>
<evidence type="ECO:0000256" key="8">
    <source>
        <dbReference type="SAM" id="Phobius"/>
    </source>
</evidence>
<feature type="transmembrane region" description="Helical" evidence="8">
    <location>
        <begin position="472"/>
        <end position="493"/>
    </location>
</feature>